<keyword evidence="3" id="KW-1185">Reference proteome</keyword>
<organism evidence="2 3">
    <name type="scientific">Tortispora caseinolytica NRRL Y-17796</name>
    <dbReference type="NCBI Taxonomy" id="767744"/>
    <lineage>
        <taxon>Eukaryota</taxon>
        <taxon>Fungi</taxon>
        <taxon>Dikarya</taxon>
        <taxon>Ascomycota</taxon>
        <taxon>Saccharomycotina</taxon>
        <taxon>Trigonopsidomycetes</taxon>
        <taxon>Trigonopsidales</taxon>
        <taxon>Trigonopsidaceae</taxon>
        <taxon>Tortispora</taxon>
    </lineage>
</organism>
<protein>
    <recommendedName>
        <fullName evidence="4">NADH dehydrogenase [ubiquinone] 1 beta subcomplex subunit 11, mitochondrial</fullName>
    </recommendedName>
</protein>
<sequence>SGSPGFQKFNIVKEIELRKRLDAFPSGSELFYDSEGHMKQPDDAQLKEAAELAAISRESRVTIWDFLKLTDEQRELYFKNSQDLQQYYNSGREVLDKIPSVDQDTGAVTWRVVRKGDKESWERLWYYGYVPIVAFMALIYMFKEDSSVGQWAVDELRLRAAENAGDNDEALASMTDAERKRRDALVVERILSGDYEKLTGTK</sequence>
<proteinExistence type="predicted"/>
<dbReference type="AlphaFoldDB" id="A0A1E4TCV5"/>
<dbReference type="Proteomes" id="UP000095023">
    <property type="component" value="Unassembled WGS sequence"/>
</dbReference>
<dbReference type="EMBL" id="KV453843">
    <property type="protein sequence ID" value="ODV89478.1"/>
    <property type="molecule type" value="Genomic_DNA"/>
</dbReference>
<dbReference type="OrthoDB" id="2147978at2759"/>
<evidence type="ECO:0000256" key="1">
    <source>
        <dbReference type="SAM" id="Phobius"/>
    </source>
</evidence>
<accession>A0A1E4TCV5</accession>
<keyword evidence="1" id="KW-1133">Transmembrane helix</keyword>
<evidence type="ECO:0008006" key="4">
    <source>
        <dbReference type="Google" id="ProtNLM"/>
    </source>
</evidence>
<feature type="transmembrane region" description="Helical" evidence="1">
    <location>
        <begin position="124"/>
        <end position="142"/>
    </location>
</feature>
<feature type="non-terminal residue" evidence="2">
    <location>
        <position position="1"/>
    </location>
</feature>
<keyword evidence="1" id="KW-0472">Membrane</keyword>
<name>A0A1E4TCV5_9ASCO</name>
<gene>
    <name evidence="2" type="ORF">CANCADRAFT_20169</name>
</gene>
<keyword evidence="1" id="KW-0812">Transmembrane</keyword>
<reference evidence="3" key="1">
    <citation type="submission" date="2016-02" db="EMBL/GenBank/DDBJ databases">
        <title>Comparative genomics of biotechnologically important yeasts.</title>
        <authorList>
            <consortium name="DOE Joint Genome Institute"/>
            <person name="Riley R."/>
            <person name="Haridas S."/>
            <person name="Wolfe K.H."/>
            <person name="Lopes M.R."/>
            <person name="Hittinger C.T."/>
            <person name="Goker M."/>
            <person name="Salamov A."/>
            <person name="Wisecaver J."/>
            <person name="Long T.M."/>
            <person name="Aerts A.L."/>
            <person name="Barry K."/>
            <person name="Choi C."/>
            <person name="Clum A."/>
            <person name="Coughlan A.Y."/>
            <person name="Deshpande S."/>
            <person name="Douglass A.P."/>
            <person name="Hanson S.J."/>
            <person name="Klenk H.-P."/>
            <person name="Labutti K."/>
            <person name="Lapidus A."/>
            <person name="Lindquist E."/>
            <person name="Lipzen A."/>
            <person name="Meier-Kolthoff J.P."/>
            <person name="Ohm R.A."/>
            <person name="Otillar R.P."/>
            <person name="Pangilinan J."/>
            <person name="Peng Y."/>
            <person name="Rokas A."/>
            <person name="Rosa C.A."/>
            <person name="Scheuner C."/>
            <person name="Sibirny A.A."/>
            <person name="Slot J.C."/>
            <person name="Stielow J.B."/>
            <person name="Sun H."/>
            <person name="Kurtzman C.P."/>
            <person name="Blackwell M."/>
            <person name="Jeffries T.W."/>
            <person name="Grigoriev I.V."/>
        </authorList>
    </citation>
    <scope>NUCLEOTIDE SEQUENCE [LARGE SCALE GENOMIC DNA]</scope>
    <source>
        <strain evidence="3">NRRL Y-17796</strain>
    </source>
</reference>
<evidence type="ECO:0000313" key="2">
    <source>
        <dbReference type="EMBL" id="ODV89478.1"/>
    </source>
</evidence>
<evidence type="ECO:0000313" key="3">
    <source>
        <dbReference type="Proteomes" id="UP000095023"/>
    </source>
</evidence>
<feature type="non-terminal residue" evidence="2">
    <location>
        <position position="202"/>
    </location>
</feature>